<evidence type="ECO:0000313" key="2">
    <source>
        <dbReference type="EMBL" id="VDL66998.1"/>
    </source>
</evidence>
<sequence length="133" mass="15109">MVSIVPVLLHYPLSLVSLFVPCLAMLYLLCHMQTENRSDHWPCGLVAIIGILLKTAAVVTYIVVFPMKDSEKKSLLPVRLQARADVTMDQYRLLFFVVLVGLEIFLLLVGVCLKWHLVAFEKIETNVQKRVIT</sequence>
<evidence type="ECO:0000256" key="1">
    <source>
        <dbReference type="SAM" id="Phobius"/>
    </source>
</evidence>
<dbReference type="Proteomes" id="UP000271162">
    <property type="component" value="Unassembled WGS sequence"/>
</dbReference>
<organism evidence="4">
    <name type="scientific">Nippostrongylus brasiliensis</name>
    <name type="common">Rat hookworm</name>
    <dbReference type="NCBI Taxonomy" id="27835"/>
    <lineage>
        <taxon>Eukaryota</taxon>
        <taxon>Metazoa</taxon>
        <taxon>Ecdysozoa</taxon>
        <taxon>Nematoda</taxon>
        <taxon>Chromadorea</taxon>
        <taxon>Rhabditida</taxon>
        <taxon>Rhabditina</taxon>
        <taxon>Rhabditomorpha</taxon>
        <taxon>Strongyloidea</taxon>
        <taxon>Heligmosomidae</taxon>
        <taxon>Nippostrongylus</taxon>
    </lineage>
</organism>
<feature type="transmembrane region" description="Helical" evidence="1">
    <location>
        <begin position="42"/>
        <end position="64"/>
    </location>
</feature>
<proteinExistence type="predicted"/>
<gene>
    <name evidence="2" type="ORF">NBR_LOCUS3409</name>
</gene>
<evidence type="ECO:0000313" key="4">
    <source>
        <dbReference type="WBParaSite" id="NBR_0000340801-mRNA-1"/>
    </source>
</evidence>
<protein>
    <submittedName>
        <fullName evidence="4">Endoplasmic reticulum transmembrane protein</fullName>
    </submittedName>
</protein>
<keyword evidence="3" id="KW-1185">Reference proteome</keyword>
<dbReference type="AlphaFoldDB" id="A0A0N4XLK6"/>
<reference evidence="4" key="1">
    <citation type="submission" date="2017-02" db="UniProtKB">
        <authorList>
            <consortium name="WormBaseParasite"/>
        </authorList>
    </citation>
    <scope>IDENTIFICATION</scope>
</reference>
<keyword evidence="1" id="KW-0812">Transmembrane</keyword>
<keyword evidence="1" id="KW-0472">Membrane</keyword>
<evidence type="ECO:0000313" key="3">
    <source>
        <dbReference type="Proteomes" id="UP000271162"/>
    </source>
</evidence>
<feature type="transmembrane region" description="Helical" evidence="1">
    <location>
        <begin position="12"/>
        <end position="30"/>
    </location>
</feature>
<reference evidence="2 3" key="2">
    <citation type="submission" date="2018-11" db="EMBL/GenBank/DDBJ databases">
        <authorList>
            <consortium name="Pathogen Informatics"/>
        </authorList>
    </citation>
    <scope>NUCLEOTIDE SEQUENCE [LARGE SCALE GENOMIC DNA]</scope>
</reference>
<dbReference type="OMA" id="KWHLVAF"/>
<accession>A0A0N4XLK6</accession>
<keyword evidence="1" id="KW-1133">Transmembrane helix</keyword>
<name>A0A0N4XLK6_NIPBR</name>
<feature type="transmembrane region" description="Helical" evidence="1">
    <location>
        <begin position="93"/>
        <end position="113"/>
    </location>
</feature>
<dbReference type="WBParaSite" id="NBR_0000340801-mRNA-1">
    <property type="protein sequence ID" value="NBR_0000340801-mRNA-1"/>
    <property type="gene ID" value="NBR_0000340801"/>
</dbReference>
<dbReference type="EMBL" id="UYSL01005050">
    <property type="protein sequence ID" value="VDL66998.1"/>
    <property type="molecule type" value="Genomic_DNA"/>
</dbReference>